<dbReference type="Gene3D" id="1.10.10.10">
    <property type="entry name" value="Winged helix-like DNA-binding domain superfamily/Winged helix DNA-binding domain"/>
    <property type="match status" value="1"/>
</dbReference>
<sequence length="228" mass="23292">MGNGQQADQPASVPSGYLLDLVSNTESEQGSLRRLTEVAAQTISSLAGVDIDCAATLKRVRRGTLSAANNQRAATLAALEDGGGPMADALGSVGSVVVGTYGGSLAIPVRLDAGSTCALVLLGPAGFKFAPEVVGEAHRFAAVASHSLKLALEVHGIRSAADNLGTVLESRKSIDVACGVIMAQTRSTYSDAFGKLAHTSQLRGLQVSSVAESVLQNLTSDQTAKSSR</sequence>
<dbReference type="Proteomes" id="UP000280861">
    <property type="component" value="Unassembled WGS sequence"/>
</dbReference>
<organism evidence="2 3">
    <name type="scientific">Arthrobacter ulcerisalmonis</name>
    <dbReference type="NCBI Taxonomy" id="2483813"/>
    <lineage>
        <taxon>Bacteria</taxon>
        <taxon>Bacillati</taxon>
        <taxon>Actinomycetota</taxon>
        <taxon>Actinomycetes</taxon>
        <taxon>Micrococcales</taxon>
        <taxon>Micrococcaceae</taxon>
        <taxon>Arthrobacter</taxon>
    </lineage>
</organism>
<evidence type="ECO:0000313" key="3">
    <source>
        <dbReference type="Proteomes" id="UP000280861"/>
    </source>
</evidence>
<dbReference type="GO" id="GO:0003723">
    <property type="term" value="F:RNA binding"/>
    <property type="evidence" value="ECO:0007669"/>
    <property type="project" value="InterPro"/>
</dbReference>
<dbReference type="PROSITE" id="PS50921">
    <property type="entry name" value="ANTAR"/>
    <property type="match status" value="1"/>
</dbReference>
<accession>A0A3P5X2J1</accession>
<dbReference type="InterPro" id="IPR005561">
    <property type="entry name" value="ANTAR"/>
</dbReference>
<dbReference type="EMBL" id="UXAU01000020">
    <property type="protein sequence ID" value="VDC24756.1"/>
    <property type="molecule type" value="Genomic_DNA"/>
</dbReference>
<dbReference type="SMART" id="SM01012">
    <property type="entry name" value="ANTAR"/>
    <property type="match status" value="1"/>
</dbReference>
<dbReference type="AlphaFoldDB" id="A0A3P5X2J1"/>
<protein>
    <submittedName>
        <fullName evidence="2">ANTAR domain protein</fullName>
    </submittedName>
</protein>
<dbReference type="InterPro" id="IPR036388">
    <property type="entry name" value="WH-like_DNA-bd_sf"/>
</dbReference>
<proteinExistence type="predicted"/>
<feature type="domain" description="ANTAR" evidence="1">
    <location>
        <begin position="154"/>
        <end position="215"/>
    </location>
</feature>
<reference evidence="2 3" key="1">
    <citation type="submission" date="2018-11" db="EMBL/GenBank/DDBJ databases">
        <authorList>
            <person name="Criscuolo A."/>
        </authorList>
    </citation>
    <scope>NUCLEOTIDE SEQUENCE [LARGE SCALE GENOMIC DNA]</scope>
    <source>
        <strain evidence="2">AT11b</strain>
    </source>
</reference>
<dbReference type="Pfam" id="PF03861">
    <property type="entry name" value="ANTAR"/>
    <property type="match status" value="1"/>
</dbReference>
<keyword evidence="3" id="KW-1185">Reference proteome</keyword>
<gene>
    <name evidence="2" type="ORF">PSET11_01435</name>
</gene>
<evidence type="ECO:0000259" key="1">
    <source>
        <dbReference type="PROSITE" id="PS50921"/>
    </source>
</evidence>
<evidence type="ECO:0000313" key="2">
    <source>
        <dbReference type="EMBL" id="VDC24756.1"/>
    </source>
</evidence>
<name>A0A3P5X2J1_9MICC</name>